<evidence type="ECO:0000313" key="1">
    <source>
        <dbReference type="EMBL" id="OBZ78728.1"/>
    </source>
</evidence>
<proteinExistence type="predicted"/>
<dbReference type="EMBL" id="LUGG01000001">
    <property type="protein sequence ID" value="OBZ78728.1"/>
    <property type="molecule type" value="Genomic_DNA"/>
</dbReference>
<protein>
    <submittedName>
        <fullName evidence="1">Uncharacterized protein</fullName>
    </submittedName>
</protein>
<evidence type="ECO:0000313" key="2">
    <source>
        <dbReference type="Proteomes" id="UP000092993"/>
    </source>
</evidence>
<accession>A0A1C7MPF7</accession>
<dbReference type="AlphaFoldDB" id="A0A1C7MPF7"/>
<reference evidence="1 2" key="1">
    <citation type="submission" date="2016-03" db="EMBL/GenBank/DDBJ databases">
        <title>Whole genome sequencing of Grifola frondosa 9006-11.</title>
        <authorList>
            <person name="Min B."/>
            <person name="Park H."/>
            <person name="Kim J.-G."/>
            <person name="Cho H."/>
            <person name="Oh Y.-L."/>
            <person name="Kong W.-S."/>
            <person name="Choi I.-G."/>
        </authorList>
    </citation>
    <scope>NUCLEOTIDE SEQUENCE [LARGE SCALE GENOMIC DNA]</scope>
    <source>
        <strain evidence="1 2">9006-11</strain>
    </source>
</reference>
<comment type="caution">
    <text evidence="1">The sequence shown here is derived from an EMBL/GenBank/DDBJ whole genome shotgun (WGS) entry which is preliminary data.</text>
</comment>
<organism evidence="1 2">
    <name type="scientific">Grifola frondosa</name>
    <name type="common">Maitake</name>
    <name type="synonym">Polyporus frondosus</name>
    <dbReference type="NCBI Taxonomy" id="5627"/>
    <lineage>
        <taxon>Eukaryota</taxon>
        <taxon>Fungi</taxon>
        <taxon>Dikarya</taxon>
        <taxon>Basidiomycota</taxon>
        <taxon>Agaricomycotina</taxon>
        <taxon>Agaricomycetes</taxon>
        <taxon>Polyporales</taxon>
        <taxon>Grifolaceae</taxon>
        <taxon>Grifola</taxon>
    </lineage>
</organism>
<gene>
    <name evidence="1" type="ORF">A0H81_00272</name>
</gene>
<sequence length="139" mass="15838">MNMYPCCEREIIISDHDKQSSDHTLPDLPVEHSLCDRLQSGYNRNAVALGTPKMSRYALNSLAPAEACMWYHDKLTIEPQSPVHPDVVTCFSPFTRSGRPARNLERSHVPSYNERSHDTMPVFTFWVLVIDNKPQPGVQ</sequence>
<keyword evidence="2" id="KW-1185">Reference proteome</keyword>
<name>A0A1C7MPF7_GRIFR</name>
<dbReference type="Proteomes" id="UP000092993">
    <property type="component" value="Unassembled WGS sequence"/>
</dbReference>